<name>W8RVB7_9RHOB</name>
<proteinExistence type="predicted"/>
<dbReference type="PANTHER" id="PTHR46246">
    <property type="entry name" value="GUANOSINE-3',5'-BIS(DIPHOSPHATE) 3'-PYROPHOSPHOHYDROLASE MESH1"/>
    <property type="match status" value="1"/>
</dbReference>
<dbReference type="Pfam" id="PF13328">
    <property type="entry name" value="HD_4"/>
    <property type="match status" value="1"/>
</dbReference>
<dbReference type="PANTHER" id="PTHR46246:SF1">
    <property type="entry name" value="GUANOSINE-3',5'-BIS(DIPHOSPHATE) 3'-PYROPHOSPHOHYDROLASE MESH1"/>
    <property type="match status" value="1"/>
</dbReference>
<dbReference type="AlphaFoldDB" id="W8RVB7"/>
<evidence type="ECO:0000313" key="2">
    <source>
        <dbReference type="Proteomes" id="UP000019593"/>
    </source>
</evidence>
<dbReference type="Gene3D" id="1.10.3210.10">
    <property type="entry name" value="Hypothetical protein af1432"/>
    <property type="match status" value="1"/>
</dbReference>
<dbReference type="HOGENOM" id="CLU_109398_2_0_5"/>
<reference evidence="1 2" key="1">
    <citation type="submission" date="2013-03" db="EMBL/GenBank/DDBJ databases">
        <authorList>
            <person name="Fiebig A."/>
            <person name="Goeker M."/>
            <person name="Klenk H.-P.P."/>
        </authorList>
    </citation>
    <scope>NUCLEOTIDE SEQUENCE [LARGE SCALE GENOMIC DNA]</scope>
    <source>
        <strain evidence="2">DSM 19469</strain>
    </source>
</reference>
<dbReference type="KEGG" id="red:roselon_02856"/>
<accession>W8RVB7</accession>
<organism evidence="1 2">
    <name type="scientific">Roseicyclus elongatus DSM 19469</name>
    <dbReference type="NCBI Taxonomy" id="1294273"/>
    <lineage>
        <taxon>Bacteria</taxon>
        <taxon>Pseudomonadati</taxon>
        <taxon>Pseudomonadota</taxon>
        <taxon>Alphaproteobacteria</taxon>
        <taxon>Rhodobacterales</taxon>
        <taxon>Roseobacteraceae</taxon>
        <taxon>Roseicyclus</taxon>
    </lineage>
</organism>
<dbReference type="PATRIC" id="fig|1294273.3.peg.2819"/>
<keyword evidence="1" id="KW-0378">Hydrolase</keyword>
<sequence>MMKSYLGEAFELAFQAHAGQVDKAGQPYVLHLVRVATALSDRDERVVALLHDVLEDTEVSAEDLALRFPPDICAAVEAITKRPHEAYEGYLARVAANPISLAVKLADMADNADPARLAALDPDDRARLREKYATARTLLIQLAEAPHAAS</sequence>
<dbReference type="eggNOG" id="COG0317">
    <property type="taxonomic scope" value="Bacteria"/>
</dbReference>
<keyword evidence="2" id="KW-1185">Reference proteome</keyword>
<dbReference type="EC" id="3.1.7.2" evidence="1"/>
<dbReference type="EMBL" id="CP004372">
    <property type="protein sequence ID" value="AHM05154.1"/>
    <property type="molecule type" value="Genomic_DNA"/>
</dbReference>
<dbReference type="GO" id="GO:0008893">
    <property type="term" value="F:guanosine-3',5'-bis(diphosphate) 3'-diphosphatase activity"/>
    <property type="evidence" value="ECO:0007669"/>
    <property type="project" value="UniProtKB-EC"/>
</dbReference>
<evidence type="ECO:0000313" key="1">
    <source>
        <dbReference type="EMBL" id="AHM05154.1"/>
    </source>
</evidence>
<protein>
    <submittedName>
        <fullName evidence="1">Guanosine-3',5'-bis(Diphosphate) 3'-pyrophosphohydrolase</fullName>
        <ecNumber evidence="1">3.1.7.2</ecNumber>
    </submittedName>
</protein>
<dbReference type="STRING" id="1294273.roselon_02856"/>
<dbReference type="InterPro" id="IPR052194">
    <property type="entry name" value="MESH1"/>
</dbReference>
<dbReference type="SUPFAM" id="SSF109604">
    <property type="entry name" value="HD-domain/PDEase-like"/>
    <property type="match status" value="1"/>
</dbReference>
<dbReference type="Proteomes" id="UP000019593">
    <property type="component" value="Chromosome"/>
</dbReference>
<dbReference type="RefSeq" id="WP_245605350.1">
    <property type="nucleotide sequence ID" value="NZ_CP004372.1"/>
</dbReference>
<gene>
    <name evidence="1" type="ORF">roselon_02856</name>
</gene>